<dbReference type="RefSeq" id="WP_037289480.1">
    <property type="nucleotide sequence ID" value="NZ_JEOB01000004.1"/>
</dbReference>
<dbReference type="EMBL" id="JEOB01000004">
    <property type="protein sequence ID" value="EXM38593.1"/>
    <property type="molecule type" value="Genomic_DNA"/>
</dbReference>
<evidence type="ECO:0000313" key="4">
    <source>
        <dbReference type="Proteomes" id="UP000021369"/>
    </source>
</evidence>
<evidence type="ECO:0000256" key="1">
    <source>
        <dbReference type="ARBA" id="ARBA00009589"/>
    </source>
</evidence>
<dbReference type="InterPro" id="IPR023214">
    <property type="entry name" value="HAD_sf"/>
</dbReference>
<dbReference type="Proteomes" id="UP000021369">
    <property type="component" value="Unassembled WGS sequence"/>
</dbReference>
<comment type="similarity">
    <text evidence="1">Belongs to the 5'(3')-deoxyribonucleotidase family.</text>
</comment>
<dbReference type="Pfam" id="PF06941">
    <property type="entry name" value="NT5C"/>
    <property type="match status" value="1"/>
</dbReference>
<comment type="caution">
    <text evidence="3">The sequence shown here is derived from an EMBL/GenBank/DDBJ whole genome shotgun (WGS) entry which is preliminary data.</text>
</comment>
<proteinExistence type="inferred from homology"/>
<dbReference type="InterPro" id="IPR010708">
    <property type="entry name" value="5'(3')-deoxyribonucleotidase"/>
</dbReference>
<feature type="active site" description="Nucleophile" evidence="2">
    <location>
        <position position="6"/>
    </location>
</feature>
<dbReference type="PATRIC" id="fig|1341156.4.peg.2592"/>
<protein>
    <submittedName>
        <fullName evidence="3">Uncharacterized protein</fullName>
    </submittedName>
</protein>
<dbReference type="Gene3D" id="3.40.50.1000">
    <property type="entry name" value="HAD superfamily/HAD-like"/>
    <property type="match status" value="1"/>
</dbReference>
<dbReference type="AlphaFoldDB" id="A0A011VVJ0"/>
<name>A0A011VVJ0_RUMAL</name>
<evidence type="ECO:0000256" key="2">
    <source>
        <dbReference type="PIRSR" id="PIRSR610708-1"/>
    </source>
</evidence>
<dbReference type="GO" id="GO:0009264">
    <property type="term" value="P:deoxyribonucleotide catabolic process"/>
    <property type="evidence" value="ECO:0007669"/>
    <property type="project" value="InterPro"/>
</dbReference>
<evidence type="ECO:0000313" key="3">
    <source>
        <dbReference type="EMBL" id="EXM38593.1"/>
    </source>
</evidence>
<organism evidence="3 4">
    <name type="scientific">Ruminococcus albus SY3</name>
    <dbReference type="NCBI Taxonomy" id="1341156"/>
    <lineage>
        <taxon>Bacteria</taxon>
        <taxon>Bacillati</taxon>
        <taxon>Bacillota</taxon>
        <taxon>Clostridia</taxon>
        <taxon>Eubacteriales</taxon>
        <taxon>Oscillospiraceae</taxon>
        <taxon>Ruminococcus</taxon>
    </lineage>
</organism>
<keyword evidence="4" id="KW-1185">Reference proteome</keyword>
<gene>
    <name evidence="3" type="ORF">RASY3_14955</name>
</gene>
<reference evidence="3 4" key="1">
    <citation type="submission" date="2013-06" db="EMBL/GenBank/DDBJ databases">
        <title>Rumen cellulosomics: divergent fiber-degrading strategies revealed by comparative genome-wide analysis of six Ruminococcal strains.</title>
        <authorList>
            <person name="Dassa B."/>
            <person name="Borovok I."/>
            <person name="Lamed R."/>
            <person name="Flint H."/>
            <person name="Yeoman C.J."/>
            <person name="White B."/>
            <person name="Bayer E.A."/>
        </authorList>
    </citation>
    <scope>NUCLEOTIDE SEQUENCE [LARGE SCALE GENOMIC DNA]</scope>
    <source>
        <strain evidence="3 4">SY3</strain>
    </source>
</reference>
<dbReference type="GO" id="GO:0008253">
    <property type="term" value="F:5'-nucleotidase activity"/>
    <property type="evidence" value="ECO:0007669"/>
    <property type="project" value="InterPro"/>
</dbReference>
<accession>A0A011VVJ0</accession>
<sequence length="221" mass="26255">MTIGVDIDNVLNSLCESVLEVYNSDSGDNVQFNEILNYGIEQYIKPAWRTKFWEYFGDERVWDRIVWRVDWVVKLIEAGEHDIYFVTATHPEYAGNKFNQLLKALISVSTKSNKEMKDYLKSHFVLLENKHLFKADIIIDDYIENLHLEKEDVYNILVSKPWNIKWANRYNATYLERQRIIICDDTGDIPKIIEAIRNNKKSCELKTKRKELWTRKWGNIT</sequence>
<feature type="active site" description="Proton donor" evidence="2">
    <location>
        <position position="8"/>
    </location>
</feature>